<keyword evidence="2" id="KW-0328">Glycosyltransferase</keyword>
<keyword evidence="3 6" id="KW-0808">Transferase</keyword>
<organism evidence="6">
    <name type="scientific">Thermofilum adornatum</name>
    <dbReference type="NCBI Taxonomy" id="1365176"/>
    <lineage>
        <taxon>Archaea</taxon>
        <taxon>Thermoproteota</taxon>
        <taxon>Thermoprotei</taxon>
        <taxon>Thermofilales</taxon>
        <taxon>Thermofilaceae</taxon>
        <taxon>Thermofilum</taxon>
    </lineage>
</organism>
<feature type="domain" description="Glycosyltransferase 2-like" evidence="5">
    <location>
        <begin position="16"/>
        <end position="144"/>
    </location>
</feature>
<proteinExistence type="inferred from homology"/>
<keyword evidence="4" id="KW-0812">Transmembrane</keyword>
<dbReference type="PANTHER" id="PTHR43179:SF12">
    <property type="entry name" value="GALACTOFURANOSYLTRANSFERASE GLFT2"/>
    <property type="match status" value="1"/>
</dbReference>
<dbReference type="Gene3D" id="3.90.550.10">
    <property type="entry name" value="Spore Coat Polysaccharide Biosynthesis Protein SpsA, Chain A"/>
    <property type="match status" value="1"/>
</dbReference>
<dbReference type="InterPro" id="IPR001173">
    <property type="entry name" value="Glyco_trans_2-like"/>
</dbReference>
<evidence type="ECO:0000313" key="6">
    <source>
        <dbReference type="EMBL" id="HDP14639.1"/>
    </source>
</evidence>
<feature type="transmembrane region" description="Helical" evidence="4">
    <location>
        <begin position="268"/>
        <end position="287"/>
    </location>
</feature>
<accession>A0A7C1CCK5</accession>
<dbReference type="SUPFAM" id="SSF53448">
    <property type="entry name" value="Nucleotide-diphospho-sugar transferases"/>
    <property type="match status" value="1"/>
</dbReference>
<evidence type="ECO:0000256" key="1">
    <source>
        <dbReference type="ARBA" id="ARBA00006739"/>
    </source>
</evidence>
<dbReference type="GO" id="GO:0016757">
    <property type="term" value="F:glycosyltransferase activity"/>
    <property type="evidence" value="ECO:0007669"/>
    <property type="project" value="UniProtKB-KW"/>
</dbReference>
<evidence type="ECO:0000256" key="4">
    <source>
        <dbReference type="SAM" id="Phobius"/>
    </source>
</evidence>
<feature type="transmembrane region" description="Helical" evidence="4">
    <location>
        <begin position="13"/>
        <end position="36"/>
    </location>
</feature>
<evidence type="ECO:0000259" key="5">
    <source>
        <dbReference type="Pfam" id="PF00535"/>
    </source>
</evidence>
<sequence>MAVSVWKNEGYDVLAVVVNYNSSAFIGVAKMLLYSLKKLSSYVKLKVLIVDNNSSDNSYEELVRYARMISLDFEAVRLGTNFGFTRAVNIAWHYARKRWFFRYFMLLNNDLVIVPHNVAKLLGFLEVSNVVGVQGTIMHASNPRIIDNAGFAVDDLGLTYAICRGHEFSCAELSYPSYLSGALSIYKVEAVEKLGQPFNNGVECYYDDKHLGLSLWSRGAKLLHVPLLSGFHIGSASYAGRRIFRSPNWFKGIVLAEVAPLYTARKNLWRLVALYYAVAAFVFSLIARSNYVGSYVAALKELKLLKSDSYIELGRVPKMRVIGVLNRVTKGIRLNKNGKA</sequence>
<dbReference type="EMBL" id="DSAY01000047">
    <property type="protein sequence ID" value="HDP14639.1"/>
    <property type="molecule type" value="Genomic_DNA"/>
</dbReference>
<dbReference type="PANTHER" id="PTHR43179">
    <property type="entry name" value="RHAMNOSYLTRANSFERASE WBBL"/>
    <property type="match status" value="1"/>
</dbReference>
<protein>
    <submittedName>
        <fullName evidence="6">Glycosyltransferase</fullName>
    </submittedName>
</protein>
<keyword evidence="4" id="KW-0472">Membrane</keyword>
<comment type="caution">
    <text evidence="6">The sequence shown here is derived from an EMBL/GenBank/DDBJ whole genome shotgun (WGS) entry which is preliminary data.</text>
</comment>
<evidence type="ECO:0000256" key="2">
    <source>
        <dbReference type="ARBA" id="ARBA00022676"/>
    </source>
</evidence>
<gene>
    <name evidence="6" type="ORF">ENN26_02505</name>
</gene>
<evidence type="ECO:0000256" key="3">
    <source>
        <dbReference type="ARBA" id="ARBA00022679"/>
    </source>
</evidence>
<reference evidence="6" key="1">
    <citation type="journal article" date="2020" name="mSystems">
        <title>Genome- and Community-Level Interaction Insights into Carbon Utilization and Element Cycling Functions of Hydrothermarchaeota in Hydrothermal Sediment.</title>
        <authorList>
            <person name="Zhou Z."/>
            <person name="Liu Y."/>
            <person name="Xu W."/>
            <person name="Pan J."/>
            <person name="Luo Z.H."/>
            <person name="Li M."/>
        </authorList>
    </citation>
    <scope>NUCLEOTIDE SEQUENCE [LARGE SCALE GENOMIC DNA]</scope>
    <source>
        <strain evidence="6">SpSt-116</strain>
    </source>
</reference>
<dbReference type="InterPro" id="IPR029044">
    <property type="entry name" value="Nucleotide-diphossugar_trans"/>
</dbReference>
<keyword evidence="4" id="KW-1133">Transmembrane helix</keyword>
<dbReference type="AlphaFoldDB" id="A0A7C1CCK5"/>
<dbReference type="Pfam" id="PF00535">
    <property type="entry name" value="Glycos_transf_2"/>
    <property type="match status" value="1"/>
</dbReference>
<name>A0A7C1CCK5_9CREN</name>
<comment type="similarity">
    <text evidence="1">Belongs to the glycosyltransferase 2 family.</text>
</comment>